<dbReference type="Gene3D" id="1.25.10.10">
    <property type="entry name" value="Leucine-rich Repeat Variant"/>
    <property type="match status" value="1"/>
</dbReference>
<feature type="region of interest" description="Disordered" evidence="5">
    <location>
        <begin position="739"/>
        <end position="788"/>
    </location>
</feature>
<dbReference type="RefSeq" id="XP_064655995.1">
    <property type="nucleotide sequence ID" value="XM_064805535.1"/>
</dbReference>
<dbReference type="EMBL" id="JAVRRT010000014">
    <property type="protein sequence ID" value="KAK5166042.1"/>
    <property type="molecule type" value="Genomic_DNA"/>
</dbReference>
<protein>
    <recommendedName>
        <fullName evidence="3">Pre-rRNA-processing protein RIX1</fullName>
    </recommendedName>
</protein>
<dbReference type="Pfam" id="PF08167">
    <property type="entry name" value="RIX1"/>
    <property type="match status" value="1"/>
</dbReference>
<dbReference type="GeneID" id="89929636"/>
<feature type="region of interest" description="Disordered" evidence="5">
    <location>
        <begin position="576"/>
        <end position="708"/>
    </location>
</feature>
<feature type="compositionally biased region" description="Acidic residues" evidence="5">
    <location>
        <begin position="586"/>
        <end position="600"/>
    </location>
</feature>
<dbReference type="PANTHER" id="PTHR34105:SF1">
    <property type="entry name" value="PROLINE-, GLUTAMIC ACID- AND LEUCINE-RICH PROTEIN 1"/>
    <property type="match status" value="1"/>
</dbReference>
<dbReference type="InterPro" id="IPR016024">
    <property type="entry name" value="ARM-type_fold"/>
</dbReference>
<feature type="domain" description="Pre-rRNA-processing protein RIX1 N-terminal" evidence="6">
    <location>
        <begin position="11"/>
        <end position="205"/>
    </location>
</feature>
<comment type="similarity">
    <text evidence="2">Belongs to the RIX1/PELP1 family.</text>
</comment>
<keyword evidence="8" id="KW-1185">Reference proteome</keyword>
<dbReference type="Proteomes" id="UP001337655">
    <property type="component" value="Unassembled WGS sequence"/>
</dbReference>
<name>A0AAV9P0J4_9PEZI</name>
<evidence type="ECO:0000256" key="3">
    <source>
        <dbReference type="ARBA" id="ARBA00021502"/>
    </source>
</evidence>
<dbReference type="PANTHER" id="PTHR34105">
    <property type="entry name" value="PROLINE-, GLUTAMIC ACID- AND LEUCINE-RICH PROTEIN 1"/>
    <property type="match status" value="1"/>
</dbReference>
<comment type="caution">
    <text evidence="7">The sequence shown here is derived from an EMBL/GenBank/DDBJ whole genome shotgun (WGS) entry which is preliminary data.</text>
</comment>
<comment type="subcellular location">
    <subcellularLocation>
        <location evidence="1">Nucleus</location>
    </subcellularLocation>
</comment>
<reference evidence="7 8" key="1">
    <citation type="submission" date="2023-08" db="EMBL/GenBank/DDBJ databases">
        <title>Black Yeasts Isolated from many extreme environments.</title>
        <authorList>
            <person name="Coleine C."/>
            <person name="Stajich J.E."/>
            <person name="Selbmann L."/>
        </authorList>
    </citation>
    <scope>NUCLEOTIDE SEQUENCE [LARGE SCALE GENOMIC DNA]</scope>
    <source>
        <strain evidence="7 8">CCFEE 5935</strain>
    </source>
</reference>
<dbReference type="SUPFAM" id="SSF48371">
    <property type="entry name" value="ARM repeat"/>
    <property type="match status" value="1"/>
</dbReference>
<evidence type="ECO:0000313" key="8">
    <source>
        <dbReference type="Proteomes" id="UP001337655"/>
    </source>
</evidence>
<gene>
    <name evidence="7" type="ORF">LTR77_008303</name>
</gene>
<evidence type="ECO:0000259" key="6">
    <source>
        <dbReference type="Pfam" id="PF08167"/>
    </source>
</evidence>
<accession>A0AAV9P0J4</accession>
<evidence type="ECO:0000256" key="5">
    <source>
        <dbReference type="SAM" id="MobiDB-lite"/>
    </source>
</evidence>
<dbReference type="InterPro" id="IPR011989">
    <property type="entry name" value="ARM-like"/>
</dbReference>
<keyword evidence="4" id="KW-0539">Nucleus</keyword>
<evidence type="ECO:0000256" key="1">
    <source>
        <dbReference type="ARBA" id="ARBA00004123"/>
    </source>
</evidence>
<feature type="compositionally biased region" description="Acidic residues" evidence="5">
    <location>
        <begin position="777"/>
        <end position="788"/>
    </location>
</feature>
<feature type="compositionally biased region" description="Polar residues" evidence="5">
    <location>
        <begin position="649"/>
        <end position="660"/>
    </location>
</feature>
<organism evidence="7 8">
    <name type="scientific">Saxophila tyrrhenica</name>
    <dbReference type="NCBI Taxonomy" id="1690608"/>
    <lineage>
        <taxon>Eukaryota</taxon>
        <taxon>Fungi</taxon>
        <taxon>Dikarya</taxon>
        <taxon>Ascomycota</taxon>
        <taxon>Pezizomycotina</taxon>
        <taxon>Dothideomycetes</taxon>
        <taxon>Dothideomycetidae</taxon>
        <taxon>Mycosphaerellales</taxon>
        <taxon>Extremaceae</taxon>
        <taxon>Saxophila</taxon>
    </lineage>
</organism>
<evidence type="ECO:0000256" key="4">
    <source>
        <dbReference type="ARBA" id="ARBA00023242"/>
    </source>
</evidence>
<proteinExistence type="inferred from homology"/>
<dbReference type="GO" id="GO:0006364">
    <property type="term" value="P:rRNA processing"/>
    <property type="evidence" value="ECO:0007669"/>
    <property type="project" value="TreeGrafter"/>
</dbReference>
<evidence type="ECO:0000256" key="2">
    <source>
        <dbReference type="ARBA" id="ARBA00010511"/>
    </source>
</evidence>
<sequence length="788" mass="83923">MTSSSAANATLRAVTYRITSATPEQLPLLATQLAGSLWNCREILSAPADSKNDATALVHRLRTKITSILQDRTIEGRWAAVVLVKATIEAGGVDFLSKSNAWVRSLLAILKRPDPSTTRCLAVIALTRIFTLTWDYSNLVREITTPALPGFISTCLANIKKERCPSTELNTVLEAFATLLPRHPTIFRTHEPQIEAVLNEVLSSGPTGPTLHHSQKLIGTAQRVRVLLHHCAPKQGAGEQWDRTFQATVRAVHTTCDRLFRGVNEDWGAVGGTHKSTDRAIFSANEAGLDSQDEASFGPWTGIFAGRDRLVNLVGILQSHLQTTTASAVALRVGSLIDAITRLMGTTTVSGLAGAKVNAEVSREEREALSTVIPNVHVATMSLVHALLRRLGYASASYAQSISELIVEVYRAEHFDDELKKAAYGCQSSLLRLFGPSLPRENIAELTSMIQGCCGDMMQSDASASHADGKLAGSQPVALKQAAISQHRDGLLTAANRLVSTFVTEVNPAFVPRKLRTQIERTAVLTRSKDVLLACVLNPARKEVGGRLQTSLVPLLAKEYPDTREVEAMLRPRLPPVVVQNPGGFEDADMDASDEGEPSEELSPAANGTNGHHPADDLLSALIQPSNPTSDREEQEELYSTTPPPQVEGSAQSAMTTGQTEAKKIVTPAKRAADPTSADLEASVKRRRGSPVAEAIAGGPASALPGPDAAAMKADVPVTVAAGQAQAVNGEDATVVAPSALNVPTQGIQESAAGAGPEGDVGSDDSDFEMPPLTMEPDTDPEDDEEAE</sequence>
<dbReference type="AlphaFoldDB" id="A0AAV9P0J4"/>
<dbReference type="GO" id="GO:0005634">
    <property type="term" value="C:nucleus"/>
    <property type="evidence" value="ECO:0007669"/>
    <property type="project" value="UniProtKB-SubCell"/>
</dbReference>
<dbReference type="InterPro" id="IPR012583">
    <property type="entry name" value="RIX1_N"/>
</dbReference>
<evidence type="ECO:0000313" key="7">
    <source>
        <dbReference type="EMBL" id="KAK5166042.1"/>
    </source>
</evidence>